<organism evidence="1 2">
    <name type="scientific">Paenimyroides marinum</name>
    <dbReference type="NCBI Taxonomy" id="1159016"/>
    <lineage>
        <taxon>Bacteria</taxon>
        <taxon>Pseudomonadati</taxon>
        <taxon>Bacteroidota</taxon>
        <taxon>Flavobacteriia</taxon>
        <taxon>Flavobacteriales</taxon>
        <taxon>Flavobacteriaceae</taxon>
        <taxon>Paenimyroides</taxon>
    </lineage>
</organism>
<proteinExistence type="predicted"/>
<name>A0A1H6JPL8_9FLAO</name>
<accession>A0A1H6JPL8</accession>
<reference evidence="1 2" key="1">
    <citation type="submission" date="2016-10" db="EMBL/GenBank/DDBJ databases">
        <authorList>
            <person name="de Groot N.N."/>
        </authorList>
    </citation>
    <scope>NUCLEOTIDE SEQUENCE [LARGE SCALE GENOMIC DNA]</scope>
    <source>
        <strain evidence="1 2">CGMCC 1.10825</strain>
    </source>
</reference>
<evidence type="ECO:0000313" key="1">
    <source>
        <dbReference type="EMBL" id="SEH64387.1"/>
    </source>
</evidence>
<dbReference type="RefSeq" id="WP_143037727.1">
    <property type="nucleotide sequence ID" value="NZ_FNXE01000005.1"/>
</dbReference>
<dbReference type="EMBL" id="FNXE01000005">
    <property type="protein sequence ID" value="SEH64387.1"/>
    <property type="molecule type" value="Genomic_DNA"/>
</dbReference>
<dbReference type="AlphaFoldDB" id="A0A1H6JPL8"/>
<evidence type="ECO:0000313" key="2">
    <source>
        <dbReference type="Proteomes" id="UP000199634"/>
    </source>
</evidence>
<keyword evidence="2" id="KW-1185">Reference proteome</keyword>
<protein>
    <submittedName>
        <fullName evidence="1">Uncharacterized protein</fullName>
    </submittedName>
</protein>
<dbReference type="Proteomes" id="UP000199634">
    <property type="component" value="Unassembled WGS sequence"/>
</dbReference>
<sequence>MKECLKYIIFLFLLITVNVYSQSDDEYERFIKSEDFQDLEAEFKSHFSSSDYLAWINMSIKFTEMLNGVPYDPDLKFSDFITKNLGKVHFKSTEEAIQFKKELDHKREIIEPIQKKYLFTIVELKKKYGNEIIEKAVREKIYK</sequence>
<gene>
    <name evidence="1" type="ORF">SAMN02927937_00665</name>
</gene>